<name>A0A1B1S1G2_9BACL</name>
<dbReference type="PROSITE" id="PS51257">
    <property type="entry name" value="PROKAR_LIPOPROTEIN"/>
    <property type="match status" value="1"/>
</dbReference>
<gene>
    <name evidence="2" type="ORF">I858_008535</name>
</gene>
<organism evidence="2 3">
    <name type="scientific">Planococcus versutus</name>
    <dbReference type="NCBI Taxonomy" id="1302659"/>
    <lineage>
        <taxon>Bacteria</taxon>
        <taxon>Bacillati</taxon>
        <taxon>Bacillota</taxon>
        <taxon>Bacilli</taxon>
        <taxon>Bacillales</taxon>
        <taxon>Caryophanaceae</taxon>
        <taxon>Planococcus</taxon>
    </lineage>
</organism>
<dbReference type="AlphaFoldDB" id="A0A1B1S1G2"/>
<keyword evidence="3" id="KW-1185">Reference proteome</keyword>
<sequence>MLKFMTFLFVVTLIVSGCNTKKEEDLFNFKGSHVGDNSAVINIVSQLKGATYSKDFELKTTEEPYGIILNYDWSDSEMNYKKTSIYNATFLFALIENLDWVTFNFDNQPYKITRESLQNWYGENLNELENESKTEKLIQRHLEDDSKINQLFN</sequence>
<accession>A0A1B1S1G2</accession>
<proteinExistence type="predicted"/>
<dbReference type="InterPro" id="IPR032250">
    <property type="entry name" value="DUF4825"/>
</dbReference>
<dbReference type="Proteomes" id="UP000053354">
    <property type="component" value="Chromosome"/>
</dbReference>
<dbReference type="EMBL" id="CP016540">
    <property type="protein sequence ID" value="ANU27037.1"/>
    <property type="molecule type" value="Genomic_DNA"/>
</dbReference>
<dbReference type="Pfam" id="PF16107">
    <property type="entry name" value="DUF4825"/>
    <property type="match status" value="1"/>
</dbReference>
<evidence type="ECO:0000259" key="1">
    <source>
        <dbReference type="Pfam" id="PF16107"/>
    </source>
</evidence>
<evidence type="ECO:0000313" key="2">
    <source>
        <dbReference type="EMBL" id="ANU27037.1"/>
    </source>
</evidence>
<reference evidence="2" key="1">
    <citation type="submission" date="2016-10" db="EMBL/GenBank/DDBJ databases">
        <authorList>
            <person name="See-Too W.S."/>
        </authorList>
    </citation>
    <scope>NUCLEOTIDE SEQUENCE</scope>
    <source>
        <strain evidence="2">L10.15</strain>
    </source>
</reference>
<dbReference type="KEGG" id="pll:I858_008535"/>
<protein>
    <submittedName>
        <fullName evidence="2">DUF4825 domain-containing protein</fullName>
    </submittedName>
</protein>
<feature type="domain" description="DUF4825" evidence="1">
    <location>
        <begin position="26"/>
        <end position="110"/>
    </location>
</feature>
<evidence type="ECO:0000313" key="3">
    <source>
        <dbReference type="Proteomes" id="UP000053354"/>
    </source>
</evidence>
<dbReference type="RefSeq" id="WP_049693853.1">
    <property type="nucleotide sequence ID" value="NZ_CP016540.2"/>
</dbReference>
<dbReference type="STRING" id="1302659.I858_008535"/>